<keyword evidence="1" id="KW-0732">Signal</keyword>
<name>U4KLM5_ALTPJ</name>
<evidence type="ECO:0000313" key="2">
    <source>
        <dbReference type="EMBL" id="CCV64874.1"/>
    </source>
</evidence>
<dbReference type="Proteomes" id="UP000032740">
    <property type="component" value="Chromosome"/>
</dbReference>
<accession>U4KLM5</accession>
<keyword evidence="3" id="KW-1185">Reference proteome</keyword>
<gene>
    <name evidence="2" type="ORF">BN85412970</name>
</gene>
<reference evidence="2 3" key="1">
    <citation type="journal article" date="2013" name="J. Mol. Microbiol. Biotechnol.">
        <title>Analysis of the Complete Genomes of Acholeplasma brassicae , A. palmae and A. laidlawii and Their Comparison to the Obligate Parasites from ' Candidatus Phytoplasma'.</title>
        <authorList>
            <person name="Kube M."/>
            <person name="Siewert C."/>
            <person name="Migdoll A.M."/>
            <person name="Duduk B."/>
            <person name="Holz S."/>
            <person name="Rabus R."/>
            <person name="Seemuller E."/>
            <person name="Mitrovic J."/>
            <person name="Muller I."/>
            <person name="Buttner C."/>
            <person name="Reinhardt R."/>
        </authorList>
    </citation>
    <scope>NUCLEOTIDE SEQUENCE [LARGE SCALE GENOMIC DNA]</scope>
    <source>
        <strain evidence="2 3">J233</strain>
    </source>
</reference>
<proteinExistence type="predicted"/>
<dbReference type="KEGG" id="apal:BN85412970"/>
<dbReference type="RefSeq" id="WP_030003757.1">
    <property type="nucleotide sequence ID" value="NC_022538.1"/>
</dbReference>
<dbReference type="HOGENOM" id="CLU_1567284_0_0_14"/>
<sequence>MKKKLILPILIIMAILTLTGGAYAYWAASATGTSSNANTEAEIGTGGVVTTTLDVSKINGTGKLVPVGKENPGTSVSSIQPKFNFTWNGVGAEGTKGSLKAQLVSVKAGTDDVTSLFTLKGWTNKEIIIGTPLNNVSATIEFTSEPANATEYAKIAGKKITITLKFEVTI</sequence>
<evidence type="ECO:0008006" key="4">
    <source>
        <dbReference type="Google" id="ProtNLM"/>
    </source>
</evidence>
<dbReference type="EMBL" id="FO681347">
    <property type="protein sequence ID" value="CCV64874.1"/>
    <property type="molecule type" value="Genomic_DNA"/>
</dbReference>
<feature type="signal peptide" evidence="1">
    <location>
        <begin position="1"/>
        <end position="24"/>
    </location>
</feature>
<dbReference type="STRING" id="1318466.BN85412970"/>
<organism evidence="2 3">
    <name type="scientific">Alteracholeplasma palmae (strain ATCC 49389 / J233)</name>
    <name type="common">Acholeplasma palmae</name>
    <dbReference type="NCBI Taxonomy" id="1318466"/>
    <lineage>
        <taxon>Bacteria</taxon>
        <taxon>Bacillati</taxon>
        <taxon>Mycoplasmatota</taxon>
        <taxon>Mollicutes</taxon>
        <taxon>Acholeplasmatales</taxon>
        <taxon>Acholeplasmataceae</taxon>
        <taxon>Acholeplasma</taxon>
    </lineage>
</organism>
<evidence type="ECO:0000313" key="3">
    <source>
        <dbReference type="Proteomes" id="UP000032740"/>
    </source>
</evidence>
<dbReference type="AlphaFoldDB" id="U4KLM5"/>
<evidence type="ECO:0000256" key="1">
    <source>
        <dbReference type="SAM" id="SignalP"/>
    </source>
</evidence>
<feature type="chain" id="PRO_5004650851" description="SipW-cognate class signal peptide" evidence="1">
    <location>
        <begin position="25"/>
        <end position="170"/>
    </location>
</feature>
<protein>
    <recommendedName>
        <fullName evidence="4">SipW-cognate class signal peptide</fullName>
    </recommendedName>
</protein>